<proteinExistence type="predicted"/>
<dbReference type="OrthoDB" id="26401at2759"/>
<dbReference type="EMBL" id="KB096324">
    <property type="protein sequence ID" value="ESO05973.1"/>
    <property type="molecule type" value="Genomic_DNA"/>
</dbReference>
<protein>
    <submittedName>
        <fullName evidence="4 5">Uncharacterized protein</fullName>
    </submittedName>
</protein>
<evidence type="ECO:0000256" key="2">
    <source>
        <dbReference type="ARBA" id="ARBA00022776"/>
    </source>
</evidence>
<dbReference type="Proteomes" id="UP000015101">
    <property type="component" value="Unassembled WGS sequence"/>
</dbReference>
<keyword evidence="2" id="KW-0498">Mitosis</keyword>
<evidence type="ECO:0000256" key="3">
    <source>
        <dbReference type="ARBA" id="ARBA00023306"/>
    </source>
</evidence>
<dbReference type="KEGG" id="hro:HELRODRAFT_147860"/>
<dbReference type="AlphaFoldDB" id="T1EK31"/>
<reference evidence="6" key="1">
    <citation type="submission" date="2012-12" db="EMBL/GenBank/DDBJ databases">
        <authorList>
            <person name="Hellsten U."/>
            <person name="Grimwood J."/>
            <person name="Chapman J.A."/>
            <person name="Shapiro H."/>
            <person name="Aerts A."/>
            <person name="Otillar R.P."/>
            <person name="Terry A.Y."/>
            <person name="Boore J.L."/>
            <person name="Simakov O."/>
            <person name="Marletaz F."/>
            <person name="Cho S.-J."/>
            <person name="Edsinger-Gonzales E."/>
            <person name="Havlak P."/>
            <person name="Kuo D.-H."/>
            <person name="Larsson T."/>
            <person name="Lv J."/>
            <person name="Arendt D."/>
            <person name="Savage R."/>
            <person name="Osoegawa K."/>
            <person name="de Jong P."/>
            <person name="Lindberg D.R."/>
            <person name="Seaver E.C."/>
            <person name="Weisblat D.A."/>
            <person name="Putnam N.H."/>
            <person name="Grigoriev I.V."/>
            <person name="Rokhsar D.S."/>
        </authorList>
    </citation>
    <scope>NUCLEOTIDE SEQUENCE</scope>
</reference>
<dbReference type="EMBL" id="AMQM01000492">
    <property type="status" value="NOT_ANNOTATED_CDS"/>
    <property type="molecule type" value="Genomic_DNA"/>
</dbReference>
<keyword evidence="6" id="KW-1185">Reference proteome</keyword>
<sequence>IKEGDCVNVDVTGPGAVVALSLMFFNSMNRSVSEWLTTPDTPSLLENVKPDLLMLRTIGYGLVMWKHVEPTMKWIDKNIPKV</sequence>
<evidence type="ECO:0000313" key="6">
    <source>
        <dbReference type="Proteomes" id="UP000015101"/>
    </source>
</evidence>
<dbReference type="InterPro" id="IPR024990">
    <property type="entry name" value="Apc1"/>
</dbReference>
<keyword evidence="1" id="KW-0132">Cell division</keyword>
<accession>T1EK31</accession>
<dbReference type="GO" id="GO:0051301">
    <property type="term" value="P:cell division"/>
    <property type="evidence" value="ECO:0007669"/>
    <property type="project" value="UniProtKB-KW"/>
</dbReference>
<dbReference type="PANTHER" id="PTHR12827">
    <property type="entry name" value="MEIOTIC CHECKPOINT REGULATOR TSG24 FAMILY MEMBER"/>
    <property type="match status" value="1"/>
</dbReference>
<dbReference type="HOGENOM" id="CLU_2564942_0_0_1"/>
<reference evidence="4 6" key="2">
    <citation type="journal article" date="2013" name="Nature">
        <title>Insights into bilaterian evolution from three spiralian genomes.</title>
        <authorList>
            <person name="Simakov O."/>
            <person name="Marletaz F."/>
            <person name="Cho S.J."/>
            <person name="Edsinger-Gonzales E."/>
            <person name="Havlak P."/>
            <person name="Hellsten U."/>
            <person name="Kuo D.H."/>
            <person name="Larsson T."/>
            <person name="Lv J."/>
            <person name="Arendt D."/>
            <person name="Savage R."/>
            <person name="Osoegawa K."/>
            <person name="de Jong P."/>
            <person name="Grimwood J."/>
            <person name="Chapman J.A."/>
            <person name="Shapiro H."/>
            <person name="Aerts A."/>
            <person name="Otillar R.P."/>
            <person name="Terry A.Y."/>
            <person name="Boore J.L."/>
            <person name="Grigoriev I.V."/>
            <person name="Lindberg D.R."/>
            <person name="Seaver E.C."/>
            <person name="Weisblat D.A."/>
            <person name="Putnam N.H."/>
            <person name="Rokhsar D.S."/>
        </authorList>
    </citation>
    <scope>NUCLEOTIDE SEQUENCE</scope>
</reference>
<dbReference type="GO" id="GO:0005680">
    <property type="term" value="C:anaphase-promoting complex"/>
    <property type="evidence" value="ECO:0007669"/>
    <property type="project" value="InterPro"/>
</dbReference>
<dbReference type="PANTHER" id="PTHR12827:SF3">
    <property type="entry name" value="ANAPHASE-PROMOTING COMPLEX SUBUNIT 1"/>
    <property type="match status" value="1"/>
</dbReference>
<dbReference type="RefSeq" id="XP_009015341.1">
    <property type="nucleotide sequence ID" value="XM_009017093.1"/>
</dbReference>
<dbReference type="EnsemblMetazoa" id="HelroT147860">
    <property type="protein sequence ID" value="HelroP147860"/>
    <property type="gene ID" value="HelroG147860"/>
</dbReference>
<dbReference type="CTD" id="20196931"/>
<evidence type="ECO:0000313" key="5">
    <source>
        <dbReference type="EnsemblMetazoa" id="HelroP147860"/>
    </source>
</evidence>
<gene>
    <name evidence="5" type="primary">20196931</name>
    <name evidence="4" type="ORF">HELRODRAFT_147860</name>
</gene>
<organism evidence="5 6">
    <name type="scientific">Helobdella robusta</name>
    <name type="common">Californian leech</name>
    <dbReference type="NCBI Taxonomy" id="6412"/>
    <lineage>
        <taxon>Eukaryota</taxon>
        <taxon>Metazoa</taxon>
        <taxon>Spiralia</taxon>
        <taxon>Lophotrochozoa</taxon>
        <taxon>Annelida</taxon>
        <taxon>Clitellata</taxon>
        <taxon>Hirudinea</taxon>
        <taxon>Rhynchobdellida</taxon>
        <taxon>Glossiphoniidae</taxon>
        <taxon>Helobdella</taxon>
    </lineage>
</organism>
<evidence type="ECO:0000256" key="1">
    <source>
        <dbReference type="ARBA" id="ARBA00022618"/>
    </source>
</evidence>
<dbReference type="STRING" id="6412.T1EK31"/>
<dbReference type="GeneID" id="20196931"/>
<name>T1EK31_HELRO</name>
<dbReference type="InParanoid" id="T1EK31"/>
<keyword evidence="3" id="KW-0131">Cell cycle</keyword>
<reference evidence="5" key="3">
    <citation type="submission" date="2015-06" db="UniProtKB">
        <authorList>
            <consortium name="EnsemblMetazoa"/>
        </authorList>
    </citation>
    <scope>IDENTIFICATION</scope>
</reference>
<dbReference type="eggNOG" id="KOG1858">
    <property type="taxonomic scope" value="Eukaryota"/>
</dbReference>
<evidence type="ECO:0000313" key="4">
    <source>
        <dbReference type="EMBL" id="ESO05973.1"/>
    </source>
</evidence>